<dbReference type="VEuPathDB" id="FungiDB:PSTT_00461"/>
<feature type="chain" id="PRO_5015399395" evidence="2">
    <location>
        <begin position="19"/>
        <end position="350"/>
    </location>
</feature>
<name>A0A2S4W6Z8_9BASI</name>
<feature type="region of interest" description="Disordered" evidence="1">
    <location>
        <begin position="23"/>
        <end position="95"/>
    </location>
</feature>
<keyword evidence="4" id="KW-1185">Reference proteome</keyword>
<evidence type="ECO:0000313" key="4">
    <source>
        <dbReference type="Proteomes" id="UP000239156"/>
    </source>
</evidence>
<evidence type="ECO:0000313" key="3">
    <source>
        <dbReference type="EMBL" id="POW17541.1"/>
    </source>
</evidence>
<feature type="compositionally biased region" description="Polar residues" evidence="1">
    <location>
        <begin position="69"/>
        <end position="79"/>
    </location>
</feature>
<evidence type="ECO:0000256" key="1">
    <source>
        <dbReference type="SAM" id="MobiDB-lite"/>
    </source>
</evidence>
<gene>
    <name evidence="3" type="ORF">PSTT_00461</name>
</gene>
<feature type="signal peptide" evidence="2">
    <location>
        <begin position="1"/>
        <end position="18"/>
    </location>
</feature>
<accession>A0A2S4W6Z8</accession>
<dbReference type="EMBL" id="PKSL01000002">
    <property type="protein sequence ID" value="POW17541.1"/>
    <property type="molecule type" value="Genomic_DNA"/>
</dbReference>
<reference evidence="3" key="1">
    <citation type="submission" date="2017-12" db="EMBL/GenBank/DDBJ databases">
        <title>Gene loss provides genomic basis for host adaptation in cereal stripe rust fungi.</title>
        <authorList>
            <person name="Xia C."/>
        </authorList>
    </citation>
    <scope>NUCLEOTIDE SEQUENCE [LARGE SCALE GENOMIC DNA]</scope>
    <source>
        <strain evidence="3">93-210</strain>
    </source>
</reference>
<keyword evidence="2" id="KW-0732">Signal</keyword>
<dbReference type="Proteomes" id="UP000239156">
    <property type="component" value="Unassembled WGS sequence"/>
</dbReference>
<dbReference type="VEuPathDB" id="FungiDB:PSHT_03327"/>
<dbReference type="AlphaFoldDB" id="A0A2S4W6Z8"/>
<protein>
    <submittedName>
        <fullName evidence="3">Uncharacterized protein</fullName>
    </submittedName>
</protein>
<feature type="compositionally biased region" description="Polar residues" evidence="1">
    <location>
        <begin position="31"/>
        <end position="63"/>
    </location>
</feature>
<comment type="caution">
    <text evidence="3">The sequence shown here is derived from an EMBL/GenBank/DDBJ whole genome shotgun (WGS) entry which is preliminary data.</text>
</comment>
<evidence type="ECO:0000256" key="2">
    <source>
        <dbReference type="SAM" id="SignalP"/>
    </source>
</evidence>
<sequence length="350" mass="36404">MNTFSLYTALLLALSINAFPSQHKDSHKGYTAQSQASPSYLPTSSGYSPINVHQTLSSASNPTPAGYSSRISSGQNSQLDAAAGGYGHGGAPAEKGFRATEGLAANGGSEERPTTPTGFGVEGFKKPGPVPFFGSGNQQAPGLTRGQKGLTTGSAFPPSTGDYIEADQQTGPVIHSALRTQTGEAPSGHAADQVYSIHPPSVLPGGVGLDAQKTTPLDEGYTSTGYTPFTGVQPIKQVRPYSSLSHAAGSHSATAATPVVLPRPMRFAKDIPIRLSNELLPAKVYTPEPSIGASYPDDAGPQFAADLQPNAGPWQDSAGRRQDVAIIDHPAAIHRLFLLKGQFQSSKTIL</sequence>
<organism evidence="3 4">
    <name type="scientific">Puccinia striiformis</name>
    <dbReference type="NCBI Taxonomy" id="27350"/>
    <lineage>
        <taxon>Eukaryota</taxon>
        <taxon>Fungi</taxon>
        <taxon>Dikarya</taxon>
        <taxon>Basidiomycota</taxon>
        <taxon>Pucciniomycotina</taxon>
        <taxon>Pucciniomycetes</taxon>
        <taxon>Pucciniales</taxon>
        <taxon>Pucciniaceae</taxon>
        <taxon>Puccinia</taxon>
    </lineage>
</organism>
<proteinExistence type="predicted"/>